<feature type="transmembrane region" description="Helical" evidence="1">
    <location>
        <begin position="40"/>
        <end position="56"/>
    </location>
</feature>
<keyword evidence="1" id="KW-0472">Membrane</keyword>
<dbReference type="AlphaFoldDB" id="A0A7V7UCL6"/>
<accession>A0A7V7UCL6</accession>
<keyword evidence="1" id="KW-1133">Transmembrane helix</keyword>
<reference evidence="2 3" key="1">
    <citation type="submission" date="2019-09" db="EMBL/GenBank/DDBJ databases">
        <authorList>
            <person name="Valk L.C."/>
        </authorList>
    </citation>
    <scope>NUCLEOTIDE SEQUENCE [LARGE SCALE GENOMIC DNA]</scope>
    <source>
        <strain evidence="2">GalUA</strain>
    </source>
</reference>
<gene>
    <name evidence="2" type="ORF">F7O84_02710</name>
</gene>
<evidence type="ECO:0008006" key="4">
    <source>
        <dbReference type="Google" id="ProtNLM"/>
    </source>
</evidence>
<feature type="transmembrane region" description="Helical" evidence="1">
    <location>
        <begin position="12"/>
        <end position="34"/>
    </location>
</feature>
<evidence type="ECO:0000256" key="1">
    <source>
        <dbReference type="SAM" id="Phobius"/>
    </source>
</evidence>
<dbReference type="RefSeq" id="WP_151141693.1">
    <property type="nucleotide sequence ID" value="NZ_WAGX01000004.1"/>
</dbReference>
<evidence type="ECO:0000313" key="3">
    <source>
        <dbReference type="Proteomes" id="UP000461768"/>
    </source>
</evidence>
<sequence length="127" mass="14897">MNRMKSAFIGRHGIDQLNIALLVITLIMAATTLIIESNDMGLLCWFPFLYCLYRMFSKQHIARYKENVRFMKCLSPILKPLYVKVARVKDKQHKYCQCPSCKQTIRIIKSREKITISCPMCKSEFIK</sequence>
<evidence type="ECO:0000313" key="2">
    <source>
        <dbReference type="EMBL" id="KAB1439326.1"/>
    </source>
</evidence>
<keyword evidence="3" id="KW-1185">Reference proteome</keyword>
<organism evidence="2 3">
    <name type="scientific">Candidatus Galacturonatibacter soehngenii</name>
    <dbReference type="NCBI Taxonomy" id="2307010"/>
    <lineage>
        <taxon>Bacteria</taxon>
        <taxon>Bacillati</taxon>
        <taxon>Bacillota</taxon>
        <taxon>Clostridia</taxon>
        <taxon>Lachnospirales</taxon>
        <taxon>Lachnospiraceae</taxon>
        <taxon>Candidatus Galacturonatibacter</taxon>
    </lineage>
</organism>
<dbReference type="EMBL" id="WAGX01000004">
    <property type="protein sequence ID" value="KAB1439326.1"/>
    <property type="molecule type" value="Genomic_DNA"/>
</dbReference>
<dbReference type="Proteomes" id="UP000461768">
    <property type="component" value="Unassembled WGS sequence"/>
</dbReference>
<dbReference type="OrthoDB" id="3174166at2"/>
<name>A0A7V7UCL6_9FIRM</name>
<reference evidence="2 3" key="2">
    <citation type="submission" date="2020-02" db="EMBL/GenBank/DDBJ databases">
        <title>Candidatus Galacturonibacter soehngenii shows hetero-acetogenic catabolism of galacturonic acid but lacks a canonical carbon monoxide dehydrogenase/acetyl-CoA synthase complex.</title>
        <authorList>
            <person name="Diender M."/>
            <person name="Stouten G.R."/>
            <person name="Petersen J.F."/>
            <person name="Nielsen P.H."/>
            <person name="Dueholm M.S."/>
            <person name="Pronk J.T."/>
            <person name="Van Loosdrecht M.C.M."/>
        </authorList>
    </citation>
    <scope>NUCLEOTIDE SEQUENCE [LARGE SCALE GENOMIC DNA]</scope>
    <source>
        <strain evidence="2">GalUA</strain>
    </source>
</reference>
<proteinExistence type="predicted"/>
<comment type="caution">
    <text evidence="2">The sequence shown here is derived from an EMBL/GenBank/DDBJ whole genome shotgun (WGS) entry which is preliminary data.</text>
</comment>
<protein>
    <recommendedName>
        <fullName evidence="4">Zn-finger containing protein</fullName>
    </recommendedName>
</protein>
<keyword evidence="1" id="KW-0812">Transmembrane</keyword>